<keyword evidence="5 9" id="KW-0812">Transmembrane</keyword>
<dbReference type="PANTHER" id="PTHR30574:SF1">
    <property type="entry name" value="SULPHUR TRANSPORT DOMAIN-CONTAINING PROTEIN"/>
    <property type="match status" value="1"/>
</dbReference>
<evidence type="ECO:0000256" key="1">
    <source>
        <dbReference type="ARBA" id="ARBA00004429"/>
    </source>
</evidence>
<feature type="transmembrane region" description="Helical" evidence="9">
    <location>
        <begin position="119"/>
        <end position="137"/>
    </location>
</feature>
<feature type="transmembrane region" description="Helical" evidence="9">
    <location>
        <begin position="83"/>
        <end position="99"/>
    </location>
</feature>
<keyword evidence="6 9" id="KW-1133">Transmembrane helix</keyword>
<evidence type="ECO:0000256" key="7">
    <source>
        <dbReference type="ARBA" id="ARBA00023136"/>
    </source>
</evidence>
<dbReference type="GO" id="GO:0005886">
    <property type="term" value="C:plasma membrane"/>
    <property type="evidence" value="ECO:0007669"/>
    <property type="project" value="UniProtKB-SubCell"/>
</dbReference>
<dbReference type="KEGG" id="vbh:CMV30_17420"/>
<evidence type="ECO:0000256" key="3">
    <source>
        <dbReference type="ARBA" id="ARBA00022475"/>
    </source>
</evidence>
<organism evidence="10 11">
    <name type="scientific">Nibricoccus aquaticus</name>
    <dbReference type="NCBI Taxonomy" id="2576891"/>
    <lineage>
        <taxon>Bacteria</taxon>
        <taxon>Pseudomonadati</taxon>
        <taxon>Verrucomicrobiota</taxon>
        <taxon>Opitutia</taxon>
        <taxon>Opitutales</taxon>
        <taxon>Opitutaceae</taxon>
        <taxon>Nibricoccus</taxon>
    </lineage>
</organism>
<evidence type="ECO:0000313" key="10">
    <source>
        <dbReference type="EMBL" id="ATC66218.1"/>
    </source>
</evidence>
<feature type="transmembrane region" description="Helical" evidence="9">
    <location>
        <begin position="51"/>
        <end position="71"/>
    </location>
</feature>
<evidence type="ECO:0000256" key="9">
    <source>
        <dbReference type="SAM" id="Phobius"/>
    </source>
</evidence>
<protein>
    <submittedName>
        <fullName evidence="10">Uncharacterized protein</fullName>
    </submittedName>
</protein>
<keyword evidence="7 9" id="KW-0472">Membrane</keyword>
<accession>A0A290QLB3</accession>
<dbReference type="Pfam" id="PF04143">
    <property type="entry name" value="Sulf_transp"/>
    <property type="match status" value="1"/>
</dbReference>
<keyword evidence="3" id="KW-1003">Cell membrane</keyword>
<dbReference type="Proteomes" id="UP000217265">
    <property type="component" value="Chromosome"/>
</dbReference>
<dbReference type="RefSeq" id="WP_096057846.1">
    <property type="nucleotide sequence ID" value="NZ_CP023344.1"/>
</dbReference>
<comment type="similarity">
    <text evidence="8">Belongs to the TsuA/YedE (TC 9.B.102) family.</text>
</comment>
<dbReference type="AlphaFoldDB" id="A0A290QLB3"/>
<reference evidence="10 11" key="1">
    <citation type="submission" date="2017-09" db="EMBL/GenBank/DDBJ databases">
        <title>Complete genome sequence of Verrucomicrobial strain HZ-65, isolated from freshwater.</title>
        <authorList>
            <person name="Choi A."/>
        </authorList>
    </citation>
    <scope>NUCLEOTIDE SEQUENCE [LARGE SCALE GENOMIC DNA]</scope>
    <source>
        <strain evidence="10 11">HZ-65</strain>
    </source>
</reference>
<keyword evidence="2" id="KW-0813">Transport</keyword>
<gene>
    <name evidence="10" type="ORF">CMV30_17420</name>
</gene>
<evidence type="ECO:0000313" key="11">
    <source>
        <dbReference type="Proteomes" id="UP000217265"/>
    </source>
</evidence>
<sequence length="146" mass="14818">MFSENYSSLHALAGGVLIGLGTLLACAATGNTIGISGVFSKVLRRKRGEMVRWALFLAGLMTGALVVMRVFPAATVFASRQSLYVVALAGVLVGFGTRFSGGCTSGHGVSGIGMGSKSGIVATVVFMAAGMATVYVIKHVVGGLNS</sequence>
<proteinExistence type="inferred from homology"/>
<dbReference type="PANTHER" id="PTHR30574">
    <property type="entry name" value="INNER MEMBRANE PROTEIN YEDE"/>
    <property type="match status" value="1"/>
</dbReference>
<evidence type="ECO:0000256" key="5">
    <source>
        <dbReference type="ARBA" id="ARBA00022692"/>
    </source>
</evidence>
<keyword evidence="11" id="KW-1185">Reference proteome</keyword>
<evidence type="ECO:0000256" key="6">
    <source>
        <dbReference type="ARBA" id="ARBA00022989"/>
    </source>
</evidence>
<keyword evidence="4" id="KW-0997">Cell inner membrane</keyword>
<feature type="transmembrane region" description="Helical" evidence="9">
    <location>
        <begin position="12"/>
        <end position="39"/>
    </location>
</feature>
<dbReference type="InterPro" id="IPR007272">
    <property type="entry name" value="Sulf_transp_TsuA/YedE"/>
</dbReference>
<evidence type="ECO:0000256" key="8">
    <source>
        <dbReference type="ARBA" id="ARBA00035655"/>
    </source>
</evidence>
<dbReference type="OrthoDB" id="9814020at2"/>
<dbReference type="EMBL" id="CP023344">
    <property type="protein sequence ID" value="ATC66218.1"/>
    <property type="molecule type" value="Genomic_DNA"/>
</dbReference>
<evidence type="ECO:0000256" key="4">
    <source>
        <dbReference type="ARBA" id="ARBA00022519"/>
    </source>
</evidence>
<evidence type="ECO:0000256" key="2">
    <source>
        <dbReference type="ARBA" id="ARBA00022448"/>
    </source>
</evidence>
<comment type="subcellular location">
    <subcellularLocation>
        <location evidence="1">Cell inner membrane</location>
        <topology evidence="1">Multi-pass membrane protein</topology>
    </subcellularLocation>
</comment>
<name>A0A290QLB3_9BACT</name>